<feature type="compositionally biased region" description="Basic and acidic residues" evidence="1">
    <location>
        <begin position="456"/>
        <end position="469"/>
    </location>
</feature>
<accession>K6ZV95</accession>
<evidence type="ECO:0008006" key="6">
    <source>
        <dbReference type="Google" id="ProtNLM"/>
    </source>
</evidence>
<evidence type="ECO:0000313" key="5">
    <source>
        <dbReference type="Proteomes" id="UP000006322"/>
    </source>
</evidence>
<dbReference type="OrthoDB" id="798937at2"/>
<organism evidence="4 5">
    <name type="scientific">Paraglaciecola polaris LMG 21857</name>
    <dbReference type="NCBI Taxonomy" id="1129793"/>
    <lineage>
        <taxon>Bacteria</taxon>
        <taxon>Pseudomonadati</taxon>
        <taxon>Pseudomonadota</taxon>
        <taxon>Gammaproteobacteria</taxon>
        <taxon>Alteromonadales</taxon>
        <taxon>Alteromonadaceae</taxon>
        <taxon>Paraglaciecola</taxon>
    </lineage>
</organism>
<sequence length="485" mass="53444">MLKPLLFSALLLSVSANAQTPTTEQQAHNPLESLGNEFQNSIKLLQNRFRIDHEVEEITMVFFRDYGSLPVVLVRPDGSKIYQSQADGESIFWFDTATYDMVSIKKPVPGPWQAIGSITPDSRVMVISDLTLHAEPLPNIIFSGEILKQTAYLTNGGEPINYSEFRDVVTLNMQFFSTNNPDYNNFGADSQTIATFEDNGQGMDEKPLDGTFTGQFNLSVASGEWIPTFIVSTPMFSREQVGEPVMLYPNPIHISVERHGGGGGYHKLIIDAEREHIDMSSLLIDGKVQFPNGDIQNFSITDMTPDVREHLIVNYEYGVYRIKLTAFGNTLDGRDLILDVPEFSFLTEEPIVAPEIDDNAIAASTMQASEQLNAQGMLSAPLLGQDVAPEMAIGTLVSLIIGINVFLLMVGGTLIWFMTKEKPATVDELLKEKVPVKGKEVTKLGLIASLKSRLSRNKDQKPTKADKASKGKKSKAASDSSDDKA</sequence>
<proteinExistence type="predicted"/>
<keyword evidence="5" id="KW-1185">Reference proteome</keyword>
<reference evidence="5" key="1">
    <citation type="journal article" date="2014" name="Environ. Microbiol.">
        <title>Comparative genomics of the marine bacterial genus Glaciecola reveals the high degree of genomic diversity and genomic characteristic for cold adaptation.</title>
        <authorList>
            <person name="Qin Q.L."/>
            <person name="Xie B.B."/>
            <person name="Yu Y."/>
            <person name="Shu Y.L."/>
            <person name="Rong J.C."/>
            <person name="Zhang Y.J."/>
            <person name="Zhao D.L."/>
            <person name="Chen X.L."/>
            <person name="Zhang X.Y."/>
            <person name="Chen B."/>
            <person name="Zhou B.C."/>
            <person name="Zhang Y.Z."/>
        </authorList>
    </citation>
    <scope>NUCLEOTIDE SEQUENCE [LARGE SCALE GENOMIC DNA]</scope>
    <source>
        <strain evidence="5">LMG 21857</strain>
    </source>
</reference>
<evidence type="ECO:0000256" key="3">
    <source>
        <dbReference type="SAM" id="SignalP"/>
    </source>
</evidence>
<evidence type="ECO:0000313" key="4">
    <source>
        <dbReference type="EMBL" id="GAC32718.1"/>
    </source>
</evidence>
<name>K6ZV95_9ALTE</name>
<dbReference type="InterPro" id="IPR020010">
    <property type="entry name" value="CHP03503"/>
</dbReference>
<gene>
    <name evidence="4" type="ORF">GPLA_1808</name>
</gene>
<keyword evidence="2" id="KW-1133">Transmembrane helix</keyword>
<protein>
    <recommendedName>
        <fullName evidence="6">TIGR03503 family protein</fullName>
    </recommendedName>
</protein>
<feature type="region of interest" description="Disordered" evidence="1">
    <location>
        <begin position="452"/>
        <end position="485"/>
    </location>
</feature>
<dbReference type="EMBL" id="BAER01000044">
    <property type="protein sequence ID" value="GAC32718.1"/>
    <property type="molecule type" value="Genomic_DNA"/>
</dbReference>
<feature type="signal peptide" evidence="3">
    <location>
        <begin position="1"/>
        <end position="18"/>
    </location>
</feature>
<keyword evidence="2" id="KW-0472">Membrane</keyword>
<feature type="transmembrane region" description="Helical" evidence="2">
    <location>
        <begin position="391"/>
        <end position="417"/>
    </location>
</feature>
<comment type="caution">
    <text evidence="4">The sequence shown here is derived from an EMBL/GenBank/DDBJ whole genome shotgun (WGS) entry which is preliminary data.</text>
</comment>
<dbReference type="NCBIfam" id="TIGR03503">
    <property type="entry name" value="TIGR03503 family protein"/>
    <property type="match status" value="1"/>
</dbReference>
<evidence type="ECO:0000256" key="2">
    <source>
        <dbReference type="SAM" id="Phobius"/>
    </source>
</evidence>
<evidence type="ECO:0000256" key="1">
    <source>
        <dbReference type="SAM" id="MobiDB-lite"/>
    </source>
</evidence>
<dbReference type="Proteomes" id="UP000006322">
    <property type="component" value="Unassembled WGS sequence"/>
</dbReference>
<dbReference type="RefSeq" id="WP_007104503.1">
    <property type="nucleotide sequence ID" value="NZ_BAER01000044.1"/>
</dbReference>
<feature type="chain" id="PRO_5003898634" description="TIGR03503 family protein" evidence="3">
    <location>
        <begin position="19"/>
        <end position="485"/>
    </location>
</feature>
<keyword evidence="2" id="KW-0812">Transmembrane</keyword>
<dbReference type="AlphaFoldDB" id="K6ZV95"/>
<keyword evidence="3" id="KW-0732">Signal</keyword>
<dbReference type="STRING" id="1129793.GPLA_1808"/>